<dbReference type="Proteomes" id="UP001163321">
    <property type="component" value="Chromosome 5"/>
</dbReference>
<protein>
    <submittedName>
        <fullName evidence="1">Uncharacterized protein</fullName>
    </submittedName>
</protein>
<dbReference type="EMBL" id="CM047584">
    <property type="protein sequence ID" value="KAI9911760.1"/>
    <property type="molecule type" value="Genomic_DNA"/>
</dbReference>
<sequence length="471" mass="53547">MRLVHDEHNASIRLDDDGSCDTPWTPKSLGRAKTAMIYKHTLNDTLLVLERTLFFRRAWVPYFVSLQDHRLVFFASREQWEQGRQPDKVKLHVSVEETHPLVVAVTVIELHAMLLLGEMKVESVVASYFSQQASDGSARLFHQKVFEPDELDTTWSAELAPDMVGSARRVDNVAGTNRNALTHCILEFGSYNQSTFELWTKAIRRLLRTKRERERKRVRSGPTEELVGTDASHARSKRDWVSPGHDANVTLLKSELWCNRVLSGDKEKAESEMRRIVAMEKLVDQISHPEMALLVYEKVSRVHELFVANSRREMEGLDGRARPIPAHVLHFFTDHLKRKYAVFLMLALTYGVDEEEIRAAHERMCRENGAVHAGVGGGSGEQQRSVASYGFADPASLSLYEKYRDAAWKYHRVNYGDTSAAEDEDAIMHLPVMLHIAIVRQDVDESAAMRSILNAVKARLVEHCTGEKDSC</sequence>
<keyword evidence="2" id="KW-1185">Reference proteome</keyword>
<evidence type="ECO:0000313" key="2">
    <source>
        <dbReference type="Proteomes" id="UP001163321"/>
    </source>
</evidence>
<evidence type="ECO:0000313" key="1">
    <source>
        <dbReference type="EMBL" id="KAI9911760.1"/>
    </source>
</evidence>
<comment type="caution">
    <text evidence="1">The sequence shown here is derived from an EMBL/GenBank/DDBJ whole genome shotgun (WGS) entry which is preliminary data.</text>
</comment>
<organism evidence="1 2">
    <name type="scientific">Peronosclerospora sorghi</name>
    <dbReference type="NCBI Taxonomy" id="230839"/>
    <lineage>
        <taxon>Eukaryota</taxon>
        <taxon>Sar</taxon>
        <taxon>Stramenopiles</taxon>
        <taxon>Oomycota</taxon>
        <taxon>Peronosporomycetes</taxon>
        <taxon>Peronosporales</taxon>
        <taxon>Peronosporaceae</taxon>
        <taxon>Peronosclerospora</taxon>
    </lineage>
</organism>
<proteinExistence type="predicted"/>
<name>A0ACC0VZG1_9STRA</name>
<gene>
    <name evidence="1" type="ORF">PsorP6_009344</name>
</gene>
<reference evidence="1 2" key="1">
    <citation type="journal article" date="2022" name="bioRxiv">
        <title>The genome of the oomycete Peronosclerospora sorghi, a cosmopolitan pathogen of maize and sorghum, is inflated with dispersed pseudogenes.</title>
        <authorList>
            <person name="Fletcher K."/>
            <person name="Martin F."/>
            <person name="Isakeit T."/>
            <person name="Cavanaugh K."/>
            <person name="Magill C."/>
            <person name="Michelmore R."/>
        </authorList>
    </citation>
    <scope>NUCLEOTIDE SEQUENCE [LARGE SCALE GENOMIC DNA]</scope>
    <source>
        <strain evidence="1">P6</strain>
    </source>
</reference>
<accession>A0ACC0VZG1</accession>